<dbReference type="CDD" id="cd19769">
    <property type="entry name" value="Bbox2_TRIM16-like"/>
    <property type="match status" value="1"/>
</dbReference>
<dbReference type="Pfam" id="PF25600">
    <property type="entry name" value="TRIM_CC"/>
    <property type="match status" value="1"/>
</dbReference>
<dbReference type="PROSITE" id="PS50089">
    <property type="entry name" value="ZF_RING_2"/>
    <property type="match status" value="1"/>
</dbReference>
<dbReference type="SUPFAM" id="SSF49899">
    <property type="entry name" value="Concanavalin A-like lectins/glucanases"/>
    <property type="match status" value="1"/>
</dbReference>
<dbReference type="Pfam" id="PF13445">
    <property type="entry name" value="zf-RING_UBOX"/>
    <property type="match status" value="1"/>
</dbReference>
<dbReference type="Gene3D" id="3.30.160.60">
    <property type="entry name" value="Classic Zinc Finger"/>
    <property type="match status" value="1"/>
</dbReference>
<dbReference type="InterPro" id="IPR003877">
    <property type="entry name" value="SPRY_dom"/>
</dbReference>
<reference evidence="7" key="1">
    <citation type="submission" date="2025-08" db="UniProtKB">
        <authorList>
            <consortium name="RefSeq"/>
        </authorList>
    </citation>
    <scope>IDENTIFICATION</scope>
    <source>
        <strain evidence="7">J_2021</strain>
        <tissue evidence="7">Erythrocytes</tissue>
    </source>
</reference>
<keyword evidence="4" id="KW-0862">Zinc</keyword>
<proteinExistence type="predicted"/>
<dbReference type="InterPro" id="IPR003879">
    <property type="entry name" value="Butyrophylin_SPRY"/>
</dbReference>
<dbReference type="SMART" id="SM00184">
    <property type="entry name" value="RING"/>
    <property type="match status" value="1"/>
</dbReference>
<dbReference type="InterPro" id="IPR051051">
    <property type="entry name" value="E3_ubiq-ligase_TRIM/RNF"/>
</dbReference>
<dbReference type="GO" id="GO:0008270">
    <property type="term" value="F:zinc ion binding"/>
    <property type="evidence" value="ECO:0007669"/>
    <property type="project" value="UniProtKB-KW"/>
</dbReference>
<dbReference type="SMART" id="SM00449">
    <property type="entry name" value="SPRY"/>
    <property type="match status" value="1"/>
</dbReference>
<dbReference type="PANTHER" id="PTHR25465">
    <property type="entry name" value="B-BOX DOMAIN CONTAINING"/>
    <property type="match status" value="1"/>
</dbReference>
<dbReference type="Proteomes" id="UP000186698">
    <property type="component" value="Chromosome 3L"/>
</dbReference>
<evidence type="ECO:0000256" key="2">
    <source>
        <dbReference type="ARBA" id="ARBA00022723"/>
    </source>
</evidence>
<dbReference type="Gene3D" id="2.60.120.920">
    <property type="match status" value="1"/>
</dbReference>
<dbReference type="InterPro" id="IPR001870">
    <property type="entry name" value="B30.2/SPRY"/>
</dbReference>
<dbReference type="Pfam" id="PF00622">
    <property type="entry name" value="SPRY"/>
    <property type="match status" value="1"/>
</dbReference>
<evidence type="ECO:0000256" key="4">
    <source>
        <dbReference type="ARBA" id="ARBA00022833"/>
    </source>
</evidence>
<name>A0A1L8H2S2_XENLA</name>
<dbReference type="CDD" id="cd22249">
    <property type="entry name" value="UDM1_RNF168_RNF169-like"/>
    <property type="match status" value="1"/>
</dbReference>
<dbReference type="AlphaFoldDB" id="A0A1L8H2S2"/>
<gene>
    <name evidence="7" type="primary">LOC108710641</name>
</gene>
<dbReference type="InterPro" id="IPR017907">
    <property type="entry name" value="Znf_RING_CS"/>
</dbReference>
<dbReference type="InterPro" id="IPR000315">
    <property type="entry name" value="Znf_B-box"/>
</dbReference>
<sequence length="516" mass="57832">MASDALKQELNCSICLNTYEDPTTLPCGHTFCQRCISGAERSRGCYQAVSCPECRYRFPANLQLNKNTKLCNIVEHMASVQSKPGTMNDCSYCGGSSITLCLLCEVYLCEGHGNTHNKTVEHVLTEVNTNLDTRKCSVHQELLRFYCCEEDVCICASCCLFGDHVGHTFVTLQEISKNQKAILKNVENLLTAEKHLKEIKLEEMKGHNKESQEKMRIGVTGLFGDIRRELEVLEHKVLCEVSKQEEDVCAQISTLIKKLEEEKSKLSAQILDINHLGQSTDPMTVLENCGYTICRANELLMGSEDTAEPKAMDEVLIKVALQSGLHDFLTNLPRLQKVRGFHAQDASLSHITLELNGMFSQLLISDDISHTSNLLQTLSLDGTPYSSAYQTLSSTAISSGEHYWEVETKGLLEWGVGMAYRRAEGSKLGFNRDSWCLYLSAIGEYRAVHDCNEMTLPFHPPIRTLGIYLDYEAGVLSFYHLSDTVTLLHTFSVTFSEPLHPAYFIDNIGWAHHCSK</sequence>
<dbReference type="Gene3D" id="3.30.40.10">
    <property type="entry name" value="Zinc/RING finger domain, C3HC4 (zinc finger)"/>
    <property type="match status" value="1"/>
</dbReference>
<evidence type="ECO:0000256" key="3">
    <source>
        <dbReference type="ARBA" id="ARBA00022771"/>
    </source>
</evidence>
<dbReference type="InterPro" id="IPR013320">
    <property type="entry name" value="ConA-like_dom_sf"/>
</dbReference>
<dbReference type="KEGG" id="xla:108710641"/>
<organism evidence="6 7">
    <name type="scientific">Xenopus laevis</name>
    <name type="common">African clawed frog</name>
    <dbReference type="NCBI Taxonomy" id="8355"/>
    <lineage>
        <taxon>Eukaryota</taxon>
        <taxon>Metazoa</taxon>
        <taxon>Chordata</taxon>
        <taxon>Craniata</taxon>
        <taxon>Vertebrata</taxon>
        <taxon>Euteleostomi</taxon>
        <taxon>Amphibia</taxon>
        <taxon>Batrachia</taxon>
        <taxon>Anura</taxon>
        <taxon>Pipoidea</taxon>
        <taxon>Pipidae</taxon>
        <taxon>Xenopodinae</taxon>
        <taxon>Xenopus</taxon>
        <taxon>Xenopus</taxon>
    </lineage>
</organism>
<dbReference type="PaxDb" id="8355-A0A1L8H2S2"/>
<dbReference type="PROSITE" id="PS50119">
    <property type="entry name" value="ZF_BBOX"/>
    <property type="match status" value="1"/>
</dbReference>
<evidence type="ECO:0000256" key="1">
    <source>
        <dbReference type="ARBA" id="ARBA00022588"/>
    </source>
</evidence>
<dbReference type="InterPro" id="IPR058030">
    <property type="entry name" value="TRIM8/14/16/25/29/45/65_CC"/>
</dbReference>
<evidence type="ECO:0000313" key="6">
    <source>
        <dbReference type="Proteomes" id="UP000186698"/>
    </source>
</evidence>
<protein>
    <submittedName>
        <fullName evidence="7">Nuclear factor 7, brain-like</fullName>
    </submittedName>
</protein>
<keyword evidence="2" id="KW-0479">Metal-binding</keyword>
<evidence type="ECO:0000256" key="5">
    <source>
        <dbReference type="ARBA" id="ARBA00022859"/>
    </source>
</evidence>
<dbReference type="RefSeq" id="XP_018107245.1">
    <property type="nucleotide sequence ID" value="XM_018251756.2"/>
</dbReference>
<evidence type="ECO:0000313" key="7">
    <source>
        <dbReference type="RefSeq" id="XP_018107245.1"/>
    </source>
</evidence>
<dbReference type="PROSITE" id="PS50188">
    <property type="entry name" value="B302_SPRY"/>
    <property type="match status" value="1"/>
</dbReference>
<dbReference type="SUPFAM" id="SSF57845">
    <property type="entry name" value="B-box zinc-binding domain"/>
    <property type="match status" value="1"/>
</dbReference>
<dbReference type="InterPro" id="IPR013083">
    <property type="entry name" value="Znf_RING/FYVE/PHD"/>
</dbReference>
<keyword evidence="6" id="KW-1185">Reference proteome</keyword>
<dbReference type="PROSITE" id="PS00518">
    <property type="entry name" value="ZF_RING_1"/>
    <property type="match status" value="1"/>
</dbReference>
<dbReference type="PANTHER" id="PTHR25465:SF58">
    <property type="entry name" value="MGC79670 PROTEIN"/>
    <property type="match status" value="1"/>
</dbReference>
<dbReference type="InterPro" id="IPR043136">
    <property type="entry name" value="B30.2/SPRY_sf"/>
</dbReference>
<accession>A0A1L8H2S2</accession>
<dbReference type="InterPro" id="IPR027370">
    <property type="entry name" value="Znf-RING_euk"/>
</dbReference>
<dbReference type="Pfam" id="PF00643">
    <property type="entry name" value="zf-B_box"/>
    <property type="match status" value="1"/>
</dbReference>
<keyword evidence="3" id="KW-0863">Zinc-finger</keyword>
<dbReference type="OrthoDB" id="6270329at2759"/>
<dbReference type="InterPro" id="IPR001841">
    <property type="entry name" value="Znf_RING"/>
</dbReference>
<keyword evidence="1" id="KW-0399">Innate immunity</keyword>
<dbReference type="SUPFAM" id="SSF57850">
    <property type="entry name" value="RING/U-box"/>
    <property type="match status" value="1"/>
</dbReference>
<keyword evidence="5" id="KW-0391">Immunity</keyword>
<dbReference type="GO" id="GO:0045087">
    <property type="term" value="P:innate immune response"/>
    <property type="evidence" value="ECO:0007669"/>
    <property type="project" value="UniProtKB-KW"/>
</dbReference>
<dbReference type="SMART" id="SM00336">
    <property type="entry name" value="BBOX"/>
    <property type="match status" value="1"/>
</dbReference>
<dbReference type="PRINTS" id="PR01407">
    <property type="entry name" value="BUTYPHLNCDUF"/>
</dbReference>
<dbReference type="GeneID" id="108710641"/>